<feature type="binding site" evidence="8">
    <location>
        <position position="101"/>
    </location>
    <ligand>
        <name>GTP</name>
        <dbReference type="ChEBI" id="CHEBI:37565"/>
    </ligand>
</feature>
<dbReference type="RefSeq" id="WP_189490876.1">
    <property type="nucleotide sequence ID" value="NZ_BMZO01000008.1"/>
</dbReference>
<feature type="binding site" evidence="8">
    <location>
        <position position="101"/>
    </location>
    <ligand>
        <name>Mg(2+)</name>
        <dbReference type="ChEBI" id="CHEBI:18420"/>
    </ligand>
</feature>
<comment type="caution">
    <text evidence="10">The sequence shown here is derived from an EMBL/GenBank/DDBJ whole genome shotgun (WGS) entry which is preliminary data.</text>
</comment>
<comment type="subcellular location">
    <subcellularLocation>
        <location evidence="8">Cytoplasm</location>
    </subcellularLocation>
</comment>
<dbReference type="InterPro" id="IPR013482">
    <property type="entry name" value="Molybde_CF_guanTrfase"/>
</dbReference>
<dbReference type="GO" id="GO:0005737">
    <property type="term" value="C:cytoplasm"/>
    <property type="evidence" value="ECO:0007669"/>
    <property type="project" value="UniProtKB-SubCell"/>
</dbReference>
<dbReference type="PANTHER" id="PTHR19136:SF81">
    <property type="entry name" value="MOLYBDENUM COFACTOR GUANYLYLTRANSFERASE"/>
    <property type="match status" value="1"/>
</dbReference>
<dbReference type="SUPFAM" id="SSF53448">
    <property type="entry name" value="Nucleotide-diphospho-sugar transferases"/>
    <property type="match status" value="1"/>
</dbReference>
<comment type="similarity">
    <text evidence="8">Belongs to the MobA family.</text>
</comment>
<dbReference type="InterPro" id="IPR025877">
    <property type="entry name" value="MobA-like_NTP_Trfase"/>
</dbReference>
<accession>A0A8J3DIU9</accession>
<keyword evidence="11" id="KW-1185">Reference proteome</keyword>
<comment type="catalytic activity">
    <reaction evidence="8">
        <text>Mo-molybdopterin + GTP + H(+) = Mo-molybdopterin guanine dinucleotide + diphosphate</text>
        <dbReference type="Rhea" id="RHEA:34243"/>
        <dbReference type="ChEBI" id="CHEBI:15378"/>
        <dbReference type="ChEBI" id="CHEBI:33019"/>
        <dbReference type="ChEBI" id="CHEBI:37565"/>
        <dbReference type="ChEBI" id="CHEBI:71302"/>
        <dbReference type="ChEBI" id="CHEBI:71310"/>
        <dbReference type="EC" id="2.7.7.77"/>
    </reaction>
</comment>
<evidence type="ECO:0000256" key="8">
    <source>
        <dbReference type="HAMAP-Rule" id="MF_00316"/>
    </source>
</evidence>
<evidence type="ECO:0000256" key="1">
    <source>
        <dbReference type="ARBA" id="ARBA00022490"/>
    </source>
</evidence>
<dbReference type="AlphaFoldDB" id="A0A8J3DIU9"/>
<dbReference type="CDD" id="cd02503">
    <property type="entry name" value="MobA"/>
    <property type="match status" value="1"/>
</dbReference>
<evidence type="ECO:0000256" key="7">
    <source>
        <dbReference type="ARBA" id="ARBA00023150"/>
    </source>
</evidence>
<feature type="binding site" evidence="8">
    <location>
        <position position="22"/>
    </location>
    <ligand>
        <name>GTP</name>
        <dbReference type="ChEBI" id="CHEBI:37565"/>
    </ligand>
</feature>
<dbReference type="NCBIfam" id="TIGR02665">
    <property type="entry name" value="molyb_mobA"/>
    <property type="match status" value="1"/>
</dbReference>
<proteinExistence type="inferred from homology"/>
<dbReference type="GO" id="GO:0005525">
    <property type="term" value="F:GTP binding"/>
    <property type="evidence" value="ECO:0007669"/>
    <property type="project" value="UniProtKB-UniRule"/>
</dbReference>
<keyword evidence="7 8" id="KW-0501">Molybdenum cofactor biosynthesis</keyword>
<keyword evidence="4 8" id="KW-0547">Nucleotide-binding</keyword>
<evidence type="ECO:0000256" key="4">
    <source>
        <dbReference type="ARBA" id="ARBA00022741"/>
    </source>
</evidence>
<dbReference type="PANTHER" id="PTHR19136">
    <property type="entry name" value="MOLYBDENUM COFACTOR GUANYLYLTRANSFERASE"/>
    <property type="match status" value="1"/>
</dbReference>
<reference evidence="10" key="2">
    <citation type="submission" date="2020-09" db="EMBL/GenBank/DDBJ databases">
        <authorList>
            <person name="Sun Q."/>
            <person name="Kim S."/>
        </authorList>
    </citation>
    <scope>NUCLEOTIDE SEQUENCE</scope>
    <source>
        <strain evidence="10">KCTC 42097</strain>
    </source>
</reference>
<comment type="caution">
    <text evidence="8">Lacks conserved residue(s) required for the propagation of feature annotation.</text>
</comment>
<feature type="binding site" evidence="8">
    <location>
        <begin position="10"/>
        <end position="12"/>
    </location>
    <ligand>
        <name>GTP</name>
        <dbReference type="ChEBI" id="CHEBI:37565"/>
    </ligand>
</feature>
<dbReference type="GO" id="GO:0046872">
    <property type="term" value="F:metal ion binding"/>
    <property type="evidence" value="ECO:0007669"/>
    <property type="project" value="UniProtKB-KW"/>
</dbReference>
<sequence length="197" mass="21336">MAPRAGGIVLAGGLSRRMGAHKSGVLLHGKSLLAHVVDRISPQVKKIAISRAHNELAQFADSIPHLDDGDFPGQGPLAGILAGLKWARQSGLDALLCVPVDTPFLPGDLAKQLRKKEAAIVVAASNSRIHPTVSLWSVDRASILETHLRQTNDRSVRTFLHTQNYEVCEYPSPSSGVDPFFNINTPDDLEKAHIYAR</sequence>
<keyword evidence="10" id="KW-0548">Nucleotidyltransferase</keyword>
<comment type="domain">
    <text evidence="8">The N-terminal domain determines nucleotide recognition and specific binding, while the C-terminal domain determines the specific binding to the target protein.</text>
</comment>
<evidence type="ECO:0000256" key="3">
    <source>
        <dbReference type="ARBA" id="ARBA00022723"/>
    </source>
</evidence>
<keyword evidence="5 8" id="KW-0460">Magnesium</keyword>
<dbReference type="Proteomes" id="UP000641137">
    <property type="component" value="Unassembled WGS sequence"/>
</dbReference>
<comment type="cofactor">
    <cofactor evidence="8">
        <name>Mg(2+)</name>
        <dbReference type="ChEBI" id="CHEBI:18420"/>
    </cofactor>
</comment>
<dbReference type="EMBL" id="BMZO01000008">
    <property type="protein sequence ID" value="GHC75846.1"/>
    <property type="molecule type" value="Genomic_DNA"/>
</dbReference>
<evidence type="ECO:0000313" key="11">
    <source>
        <dbReference type="Proteomes" id="UP000641137"/>
    </source>
</evidence>
<evidence type="ECO:0000256" key="6">
    <source>
        <dbReference type="ARBA" id="ARBA00023134"/>
    </source>
</evidence>
<organism evidence="10 11">
    <name type="scientific">Limoniibacter endophyticus</name>
    <dbReference type="NCBI Taxonomy" id="1565040"/>
    <lineage>
        <taxon>Bacteria</taxon>
        <taxon>Pseudomonadati</taxon>
        <taxon>Pseudomonadota</taxon>
        <taxon>Alphaproteobacteria</taxon>
        <taxon>Hyphomicrobiales</taxon>
        <taxon>Bartonellaceae</taxon>
        <taxon>Limoniibacter</taxon>
    </lineage>
</organism>
<evidence type="ECO:0000313" key="10">
    <source>
        <dbReference type="EMBL" id="GHC75846.1"/>
    </source>
</evidence>
<protein>
    <recommendedName>
        <fullName evidence="8">Molybdenum cofactor guanylyltransferase</fullName>
        <shortName evidence="8">MoCo guanylyltransferase</shortName>
        <ecNumber evidence="8">2.7.7.77</ecNumber>
    </recommendedName>
    <alternativeName>
        <fullName evidence="8">GTP:molybdopterin guanylyltransferase</fullName>
    </alternativeName>
    <alternativeName>
        <fullName evidence="8">Mo-MPT guanylyltransferase</fullName>
    </alternativeName>
    <alternativeName>
        <fullName evidence="8">Molybdopterin guanylyltransferase</fullName>
    </alternativeName>
    <alternativeName>
        <fullName evidence="8">Molybdopterin-guanine dinucleotide synthase</fullName>
        <shortName evidence="8">MGD synthase</shortName>
    </alternativeName>
</protein>
<evidence type="ECO:0000259" key="9">
    <source>
        <dbReference type="Pfam" id="PF12804"/>
    </source>
</evidence>
<dbReference type="HAMAP" id="MF_00316">
    <property type="entry name" value="MobA"/>
    <property type="match status" value="1"/>
</dbReference>
<comment type="subunit">
    <text evidence="8">Monomer.</text>
</comment>
<dbReference type="Gene3D" id="3.90.550.10">
    <property type="entry name" value="Spore Coat Polysaccharide Biosynthesis Protein SpsA, Chain A"/>
    <property type="match status" value="1"/>
</dbReference>
<dbReference type="GO" id="GO:0061603">
    <property type="term" value="F:molybdenum cofactor guanylyltransferase activity"/>
    <property type="evidence" value="ECO:0007669"/>
    <property type="project" value="UniProtKB-EC"/>
</dbReference>
<dbReference type="InterPro" id="IPR029044">
    <property type="entry name" value="Nucleotide-diphossugar_trans"/>
</dbReference>
<feature type="binding site" evidence="8">
    <location>
        <position position="68"/>
    </location>
    <ligand>
        <name>GTP</name>
        <dbReference type="ChEBI" id="CHEBI:37565"/>
    </ligand>
</feature>
<keyword evidence="6 8" id="KW-0342">GTP-binding</keyword>
<evidence type="ECO:0000256" key="2">
    <source>
        <dbReference type="ARBA" id="ARBA00022679"/>
    </source>
</evidence>
<feature type="domain" description="MobA-like NTP transferase" evidence="9">
    <location>
        <begin position="7"/>
        <end position="161"/>
    </location>
</feature>
<reference evidence="10" key="1">
    <citation type="journal article" date="2014" name="Int. J. Syst. Evol. Microbiol.">
        <title>Complete genome sequence of Corynebacterium casei LMG S-19264T (=DSM 44701T), isolated from a smear-ripened cheese.</title>
        <authorList>
            <consortium name="US DOE Joint Genome Institute (JGI-PGF)"/>
            <person name="Walter F."/>
            <person name="Albersmeier A."/>
            <person name="Kalinowski J."/>
            <person name="Ruckert C."/>
        </authorList>
    </citation>
    <scope>NUCLEOTIDE SEQUENCE</scope>
    <source>
        <strain evidence="10">KCTC 42097</strain>
    </source>
</reference>
<name>A0A8J3DIU9_9HYPH</name>
<gene>
    <name evidence="8 10" type="primary">mobA</name>
    <name evidence="10" type="ORF">GCM10010136_26180</name>
</gene>
<keyword evidence="2 8" id="KW-0808">Transferase</keyword>
<dbReference type="Pfam" id="PF12804">
    <property type="entry name" value="NTP_transf_3"/>
    <property type="match status" value="1"/>
</dbReference>
<evidence type="ECO:0000256" key="5">
    <source>
        <dbReference type="ARBA" id="ARBA00022842"/>
    </source>
</evidence>
<keyword evidence="1 8" id="KW-0963">Cytoplasm</keyword>
<keyword evidence="3 8" id="KW-0479">Metal-binding</keyword>
<comment type="function">
    <text evidence="8">Transfers a GMP moiety from GTP to Mo-molybdopterin (Mo-MPT) cofactor (Moco or molybdenum cofactor) to form Mo-molybdopterin guanine dinucleotide (Mo-MGD) cofactor.</text>
</comment>
<dbReference type="GO" id="GO:0006777">
    <property type="term" value="P:Mo-molybdopterin cofactor biosynthetic process"/>
    <property type="evidence" value="ECO:0007669"/>
    <property type="project" value="UniProtKB-KW"/>
</dbReference>
<dbReference type="EC" id="2.7.7.77" evidence="8"/>